<name>A0A4C1TFX1_EUMVA</name>
<dbReference type="EMBL" id="BGZK01000054">
    <property type="protein sequence ID" value="GBP13044.1"/>
    <property type="molecule type" value="Genomic_DNA"/>
</dbReference>
<feature type="region of interest" description="Disordered" evidence="1">
    <location>
        <begin position="41"/>
        <end position="69"/>
    </location>
</feature>
<organism evidence="2 3">
    <name type="scientific">Eumeta variegata</name>
    <name type="common">Bagworm moth</name>
    <name type="synonym">Eumeta japonica</name>
    <dbReference type="NCBI Taxonomy" id="151549"/>
    <lineage>
        <taxon>Eukaryota</taxon>
        <taxon>Metazoa</taxon>
        <taxon>Ecdysozoa</taxon>
        <taxon>Arthropoda</taxon>
        <taxon>Hexapoda</taxon>
        <taxon>Insecta</taxon>
        <taxon>Pterygota</taxon>
        <taxon>Neoptera</taxon>
        <taxon>Endopterygota</taxon>
        <taxon>Lepidoptera</taxon>
        <taxon>Glossata</taxon>
        <taxon>Ditrysia</taxon>
        <taxon>Tineoidea</taxon>
        <taxon>Psychidae</taxon>
        <taxon>Oiketicinae</taxon>
        <taxon>Eumeta</taxon>
    </lineage>
</organism>
<reference evidence="2 3" key="1">
    <citation type="journal article" date="2019" name="Commun. Biol.">
        <title>The bagworm genome reveals a unique fibroin gene that provides high tensile strength.</title>
        <authorList>
            <person name="Kono N."/>
            <person name="Nakamura H."/>
            <person name="Ohtoshi R."/>
            <person name="Tomita M."/>
            <person name="Numata K."/>
            <person name="Arakawa K."/>
        </authorList>
    </citation>
    <scope>NUCLEOTIDE SEQUENCE [LARGE SCALE GENOMIC DNA]</scope>
</reference>
<sequence>MVITTSGGACALGLGLATLASVRIIDRRWYTKPDELRLDSRLESVAGPPGSERRAKIDKPSQIRKPSTAHRCGGVNVAALIIDAELTSVAARAPADVRAHEFPRVRSTSVHSLYQSFIRLTNSESESKEMPKGRRHTGAAAGAAGDRSARGRGRAPSITVITSDVSIYGLGKV</sequence>
<dbReference type="AlphaFoldDB" id="A0A4C1TFX1"/>
<protein>
    <submittedName>
        <fullName evidence="2">Uncharacterized protein</fullName>
    </submittedName>
</protein>
<comment type="caution">
    <text evidence="2">The sequence shown here is derived from an EMBL/GenBank/DDBJ whole genome shotgun (WGS) entry which is preliminary data.</text>
</comment>
<proteinExistence type="predicted"/>
<evidence type="ECO:0000256" key="1">
    <source>
        <dbReference type="SAM" id="MobiDB-lite"/>
    </source>
</evidence>
<dbReference type="Proteomes" id="UP000299102">
    <property type="component" value="Unassembled WGS sequence"/>
</dbReference>
<feature type="compositionally biased region" description="Basic and acidic residues" evidence="1">
    <location>
        <begin position="51"/>
        <end position="61"/>
    </location>
</feature>
<accession>A0A4C1TFX1</accession>
<gene>
    <name evidence="2" type="ORF">EVAR_79370_1</name>
</gene>
<feature type="region of interest" description="Disordered" evidence="1">
    <location>
        <begin position="124"/>
        <end position="154"/>
    </location>
</feature>
<keyword evidence="3" id="KW-1185">Reference proteome</keyword>
<evidence type="ECO:0000313" key="2">
    <source>
        <dbReference type="EMBL" id="GBP13044.1"/>
    </source>
</evidence>
<evidence type="ECO:0000313" key="3">
    <source>
        <dbReference type="Proteomes" id="UP000299102"/>
    </source>
</evidence>